<protein>
    <submittedName>
        <fullName evidence="1 2">Uncharacterized protein</fullName>
    </submittedName>
</protein>
<reference evidence="2" key="3">
    <citation type="submission" date="2015-06" db="UniProtKB">
        <authorList>
            <consortium name="EnsemblMetazoa"/>
        </authorList>
    </citation>
    <scope>IDENTIFICATION</scope>
</reference>
<accession>T1FFH3</accession>
<dbReference type="InParanoid" id="T1FFH3"/>
<evidence type="ECO:0000313" key="2">
    <source>
        <dbReference type="EnsemblMetazoa" id="HelroP180102"/>
    </source>
</evidence>
<keyword evidence="3" id="KW-1185">Reference proteome</keyword>
<dbReference type="AlphaFoldDB" id="T1FFH3"/>
<sequence length="314" mass="36012">MQANILFTSTLPPTLTCPLSPSSTCFLPPTSLAPSHPPCYFTTPIYKDKVSDLILTIKTILSNKIESKLPQCAALNFFKIPSSKKAKLESILDEKKSKRGGGAGVFIKHDIKYVVNDNSAFDDENVDVLCVDIESGHASSRGVLKNRLYKIAVAAPNSANVEKYKKFRNYFTSVKRKAEKNYFQQKFEEAKSCSKQKWEIINGIMNREQNILEINKLKVDDKIIEDPEEISILFNEYFINGTEKLVFKNLHPHCHTSEYYLEMKILNIKNLFIYHVATFIFRFLRQQFLETFSLLELPFKQELHATFPCSTSQN</sequence>
<evidence type="ECO:0000313" key="1">
    <source>
        <dbReference type="EMBL" id="ESN94770.1"/>
    </source>
</evidence>
<dbReference type="KEGG" id="hro:HELRODRAFT_180102"/>
<organism evidence="2 3">
    <name type="scientific">Helobdella robusta</name>
    <name type="common">Californian leech</name>
    <dbReference type="NCBI Taxonomy" id="6412"/>
    <lineage>
        <taxon>Eukaryota</taxon>
        <taxon>Metazoa</taxon>
        <taxon>Spiralia</taxon>
        <taxon>Lophotrochozoa</taxon>
        <taxon>Annelida</taxon>
        <taxon>Clitellata</taxon>
        <taxon>Hirudinea</taxon>
        <taxon>Rhynchobdellida</taxon>
        <taxon>Glossiphoniidae</taxon>
        <taxon>Helobdella</taxon>
    </lineage>
</organism>
<dbReference type="RefSeq" id="XP_009027132.1">
    <property type="nucleotide sequence ID" value="XM_009028884.1"/>
</dbReference>
<dbReference type="HOGENOM" id="CLU_886457_0_0_1"/>
<dbReference type="EMBL" id="KB097563">
    <property type="protein sequence ID" value="ESN94770.1"/>
    <property type="molecule type" value="Genomic_DNA"/>
</dbReference>
<reference evidence="1 3" key="2">
    <citation type="journal article" date="2013" name="Nature">
        <title>Insights into bilaterian evolution from three spiralian genomes.</title>
        <authorList>
            <person name="Simakov O."/>
            <person name="Marletaz F."/>
            <person name="Cho S.J."/>
            <person name="Edsinger-Gonzales E."/>
            <person name="Havlak P."/>
            <person name="Hellsten U."/>
            <person name="Kuo D.H."/>
            <person name="Larsson T."/>
            <person name="Lv J."/>
            <person name="Arendt D."/>
            <person name="Savage R."/>
            <person name="Osoegawa K."/>
            <person name="de Jong P."/>
            <person name="Grimwood J."/>
            <person name="Chapman J.A."/>
            <person name="Shapiro H."/>
            <person name="Aerts A."/>
            <person name="Otillar R.P."/>
            <person name="Terry A.Y."/>
            <person name="Boore J.L."/>
            <person name="Grigoriev I.V."/>
            <person name="Lindberg D.R."/>
            <person name="Seaver E.C."/>
            <person name="Weisblat D.A."/>
            <person name="Putnam N.H."/>
            <person name="Rokhsar D.S."/>
        </authorList>
    </citation>
    <scope>NUCLEOTIDE SEQUENCE</scope>
</reference>
<evidence type="ECO:0000313" key="3">
    <source>
        <dbReference type="Proteomes" id="UP000015101"/>
    </source>
</evidence>
<dbReference type="EMBL" id="AMQM01007106">
    <property type="status" value="NOT_ANNOTATED_CDS"/>
    <property type="molecule type" value="Genomic_DNA"/>
</dbReference>
<dbReference type="CTD" id="20207572"/>
<gene>
    <name evidence="2" type="primary">20207572</name>
    <name evidence="1" type="ORF">HELRODRAFT_180102</name>
</gene>
<dbReference type="EnsemblMetazoa" id="HelroT180102">
    <property type="protein sequence ID" value="HelroP180102"/>
    <property type="gene ID" value="HelroG180102"/>
</dbReference>
<dbReference type="OrthoDB" id="6778366at2759"/>
<proteinExistence type="predicted"/>
<dbReference type="Proteomes" id="UP000015101">
    <property type="component" value="Unassembled WGS sequence"/>
</dbReference>
<dbReference type="GeneID" id="20207572"/>
<name>T1FFH3_HELRO</name>
<reference evidence="3" key="1">
    <citation type="submission" date="2012-12" db="EMBL/GenBank/DDBJ databases">
        <authorList>
            <person name="Hellsten U."/>
            <person name="Grimwood J."/>
            <person name="Chapman J.A."/>
            <person name="Shapiro H."/>
            <person name="Aerts A."/>
            <person name="Otillar R.P."/>
            <person name="Terry A.Y."/>
            <person name="Boore J.L."/>
            <person name="Simakov O."/>
            <person name="Marletaz F."/>
            <person name="Cho S.-J."/>
            <person name="Edsinger-Gonzales E."/>
            <person name="Havlak P."/>
            <person name="Kuo D.-H."/>
            <person name="Larsson T."/>
            <person name="Lv J."/>
            <person name="Arendt D."/>
            <person name="Savage R."/>
            <person name="Osoegawa K."/>
            <person name="de Jong P."/>
            <person name="Lindberg D.R."/>
            <person name="Seaver E.C."/>
            <person name="Weisblat D.A."/>
            <person name="Putnam N.H."/>
            <person name="Grigoriev I.V."/>
            <person name="Rokhsar D.S."/>
        </authorList>
    </citation>
    <scope>NUCLEOTIDE SEQUENCE</scope>
</reference>